<evidence type="ECO:0000313" key="2">
    <source>
        <dbReference type="EMBL" id="KAJ3123690.1"/>
    </source>
</evidence>
<feature type="compositionally biased region" description="Low complexity" evidence="1">
    <location>
        <begin position="449"/>
        <end position="469"/>
    </location>
</feature>
<name>A0AAD5T1R3_9FUNG</name>
<comment type="caution">
    <text evidence="2">The sequence shown here is derived from an EMBL/GenBank/DDBJ whole genome shotgun (WGS) entry which is preliminary data.</text>
</comment>
<feature type="non-terminal residue" evidence="2">
    <location>
        <position position="608"/>
    </location>
</feature>
<gene>
    <name evidence="2" type="ORF">HK100_011526</name>
</gene>
<sequence length="608" mass="63644">MSRHGHSTCFKRTVHIPGDHGLPPGISNQIAWELSYGHYGATATLSEGVTTERETAGQRAWDATIGGIGAVVAAEEGPGRRQHTGGGAAVDPHVVRLQLLSRLYASTGAAAWGAGRRAKQGVPVGGWPSGIEFAMGVPVLDLGVSIPPPDANTNADDIRGPLVANTPASISLQQALRHLSSPSTNHQQPLSIIQPSTVQSSTDATNQQSALSAPDHSNNLHSNPSDQSSSPDQSTQDANLPKEESENNVNERWLQWAAALIASSNASRPKPSFLDPIKTASGLHAIHHAIPIPATTSSLSRPLSARSKAARLLPLAVSSTTTTIAATASPSNARKTADSLPTSIPYAVISPNPPPGPPGSADSIVVSNPVHLPFPYATNRRFHSNPIHPDYLVSSDLPIAATHAHPNYPQVYHKESVYMTEFSSRMQIPAKYVAAFNAAAKLNGRPLARATSASLPPSSPSSVTPVASSGSLISLPPNRNGRRVAVGHQRLPPTKISNDDVGENSAAVVVSATTIAVKPINKNAPPILGPLVGSSKVLTKADWQGFQAIEKSLADGIKLASGLSGRDGGELYHGIPPCLTPQEVSNHWKALLTLPGPVGRRGWNHVGR</sequence>
<feature type="compositionally biased region" description="Low complexity" evidence="1">
    <location>
        <begin position="224"/>
        <end position="234"/>
    </location>
</feature>
<feature type="compositionally biased region" description="Polar residues" evidence="1">
    <location>
        <begin position="196"/>
        <end position="223"/>
    </location>
</feature>
<dbReference type="EMBL" id="JADGJH010000722">
    <property type="protein sequence ID" value="KAJ3123690.1"/>
    <property type="molecule type" value="Genomic_DNA"/>
</dbReference>
<accession>A0AAD5T1R3</accession>
<reference evidence="2" key="1">
    <citation type="submission" date="2020-05" db="EMBL/GenBank/DDBJ databases">
        <title>Phylogenomic resolution of chytrid fungi.</title>
        <authorList>
            <person name="Stajich J.E."/>
            <person name="Amses K."/>
            <person name="Simmons R."/>
            <person name="Seto K."/>
            <person name="Myers J."/>
            <person name="Bonds A."/>
            <person name="Quandt C.A."/>
            <person name="Barry K."/>
            <person name="Liu P."/>
            <person name="Grigoriev I."/>
            <person name="Longcore J.E."/>
            <person name="James T.Y."/>
        </authorList>
    </citation>
    <scope>NUCLEOTIDE SEQUENCE</scope>
    <source>
        <strain evidence="2">JEL0513</strain>
    </source>
</reference>
<feature type="region of interest" description="Disordered" evidence="1">
    <location>
        <begin position="449"/>
        <end position="484"/>
    </location>
</feature>
<evidence type="ECO:0000256" key="1">
    <source>
        <dbReference type="SAM" id="MobiDB-lite"/>
    </source>
</evidence>
<protein>
    <submittedName>
        <fullName evidence="2">Uncharacterized protein</fullName>
    </submittedName>
</protein>
<feature type="region of interest" description="Disordered" evidence="1">
    <location>
        <begin position="1"/>
        <end position="22"/>
    </location>
</feature>
<organism evidence="2 3">
    <name type="scientific">Physocladia obscura</name>
    <dbReference type="NCBI Taxonomy" id="109957"/>
    <lineage>
        <taxon>Eukaryota</taxon>
        <taxon>Fungi</taxon>
        <taxon>Fungi incertae sedis</taxon>
        <taxon>Chytridiomycota</taxon>
        <taxon>Chytridiomycota incertae sedis</taxon>
        <taxon>Chytridiomycetes</taxon>
        <taxon>Chytridiales</taxon>
        <taxon>Chytriomycetaceae</taxon>
        <taxon>Physocladia</taxon>
    </lineage>
</organism>
<feature type="region of interest" description="Disordered" evidence="1">
    <location>
        <begin position="196"/>
        <end position="248"/>
    </location>
</feature>
<evidence type="ECO:0000313" key="3">
    <source>
        <dbReference type="Proteomes" id="UP001211907"/>
    </source>
</evidence>
<proteinExistence type="predicted"/>
<keyword evidence="3" id="KW-1185">Reference proteome</keyword>
<dbReference type="AlphaFoldDB" id="A0AAD5T1R3"/>
<dbReference type="Proteomes" id="UP001211907">
    <property type="component" value="Unassembled WGS sequence"/>
</dbReference>